<reference evidence="1 2" key="1">
    <citation type="journal article" date="2012" name="J. Bacteriol.">
        <title>Genome Sequence of the Alkane-Degrading Bacterium Alcanivorax hongdengensis Type Strain A-11-3.</title>
        <authorList>
            <person name="Lai Q."/>
            <person name="Shao Z."/>
        </authorList>
    </citation>
    <scope>NUCLEOTIDE SEQUENCE [LARGE SCALE GENOMIC DNA]</scope>
    <source>
        <strain evidence="1 2">A-11-3</strain>
    </source>
</reference>
<comment type="caution">
    <text evidence="1">The sequence shown here is derived from an EMBL/GenBank/DDBJ whole genome shotgun (WGS) entry which is preliminary data.</text>
</comment>
<dbReference type="OrthoDB" id="9870593at2"/>
<dbReference type="PATRIC" id="fig|1177179.3.peg.1373"/>
<keyword evidence="2" id="KW-1185">Reference proteome</keyword>
<name>L0WFW0_9GAMM</name>
<protein>
    <submittedName>
        <fullName evidence="1">Uncharacterized protein</fullName>
    </submittedName>
</protein>
<dbReference type="EMBL" id="AMRJ01000008">
    <property type="protein sequence ID" value="EKF74715.1"/>
    <property type="molecule type" value="Genomic_DNA"/>
</dbReference>
<accession>L0WFW0</accession>
<dbReference type="STRING" id="1177179.A11A3_06823"/>
<organism evidence="1 2">
    <name type="scientific">Alcanivorax hongdengensis A-11-3</name>
    <dbReference type="NCBI Taxonomy" id="1177179"/>
    <lineage>
        <taxon>Bacteria</taxon>
        <taxon>Pseudomonadati</taxon>
        <taxon>Pseudomonadota</taxon>
        <taxon>Gammaproteobacteria</taxon>
        <taxon>Oceanospirillales</taxon>
        <taxon>Alcanivoracaceae</taxon>
        <taxon>Alcanivorax</taxon>
    </lineage>
</organism>
<evidence type="ECO:0000313" key="1">
    <source>
        <dbReference type="EMBL" id="EKF74715.1"/>
    </source>
</evidence>
<gene>
    <name evidence="1" type="ORF">A11A3_06823</name>
</gene>
<sequence length="103" mass="11905">MILIAGVSGPVWADDFHYSQDQFARIEGTRLCVALIAPHKGAGQQAALVDDLLRKQGLSFNARRVAQDERLWRYPRYRSQYHLIGYLIQGYKGDCVERYRGRY</sequence>
<proteinExistence type="predicted"/>
<dbReference type="RefSeq" id="WP_008928545.1">
    <property type="nucleotide sequence ID" value="NZ_AMRJ01000008.1"/>
</dbReference>
<dbReference type="AlphaFoldDB" id="L0WFW0"/>
<evidence type="ECO:0000313" key="2">
    <source>
        <dbReference type="Proteomes" id="UP000010164"/>
    </source>
</evidence>
<dbReference type="Proteomes" id="UP000010164">
    <property type="component" value="Unassembled WGS sequence"/>
</dbReference>